<evidence type="ECO:0000256" key="1">
    <source>
        <dbReference type="ARBA" id="ARBA00001933"/>
    </source>
</evidence>
<feature type="modified residue" description="N6-(pyridoxal phosphate)lysine" evidence="4">
    <location>
        <position position="27"/>
    </location>
</feature>
<dbReference type="InterPro" id="IPR000821">
    <property type="entry name" value="Ala_racemase"/>
</dbReference>
<dbReference type="Pfam" id="PF01168">
    <property type="entry name" value="Ala_racemase_N"/>
    <property type="match status" value="1"/>
</dbReference>
<keyword evidence="3 4" id="KW-0413">Isomerase</keyword>
<evidence type="ECO:0000259" key="5">
    <source>
        <dbReference type="SMART" id="SM01005"/>
    </source>
</evidence>
<protein>
    <recommendedName>
        <fullName evidence="4">Alanine racemase</fullName>
        <ecNumber evidence="4">5.1.1.1</ecNumber>
    </recommendedName>
</protein>
<dbReference type="NCBIfam" id="TIGR00492">
    <property type="entry name" value="alr"/>
    <property type="match status" value="1"/>
</dbReference>
<dbReference type="InterPro" id="IPR009006">
    <property type="entry name" value="Ala_racemase/Decarboxylase_C"/>
</dbReference>
<gene>
    <name evidence="6" type="ORF">CATYP_02330</name>
</gene>
<dbReference type="EMBL" id="CP008944">
    <property type="protein sequence ID" value="AIG63711.1"/>
    <property type="molecule type" value="Genomic_DNA"/>
</dbReference>
<feature type="domain" description="Alanine racemase C-terminal" evidence="5">
    <location>
        <begin position="243"/>
        <end position="369"/>
    </location>
</feature>
<feature type="active site" description="Proton acceptor; specific for L-alanine" evidence="4">
    <location>
        <position position="264"/>
    </location>
</feature>
<keyword evidence="7" id="KW-1185">Reference proteome</keyword>
<keyword evidence="2 4" id="KW-0663">Pyridoxal phosphate</keyword>
<dbReference type="Gene3D" id="3.20.20.10">
    <property type="entry name" value="Alanine racemase"/>
    <property type="match status" value="1"/>
</dbReference>
<dbReference type="InterPro" id="IPR020622">
    <property type="entry name" value="Ala_racemase_pyridoxalP-BS"/>
</dbReference>
<dbReference type="PANTHER" id="PTHR30511:SF0">
    <property type="entry name" value="ALANINE RACEMASE, CATABOLIC-RELATED"/>
    <property type="match status" value="1"/>
</dbReference>
<dbReference type="PROSITE" id="PS00395">
    <property type="entry name" value="ALANINE_RACEMASE"/>
    <property type="match status" value="1"/>
</dbReference>
<proteinExistence type="inferred from homology"/>
<dbReference type="PRINTS" id="PR00992">
    <property type="entry name" value="ALARACEMASE"/>
</dbReference>
<dbReference type="EC" id="5.1.1.1" evidence="4"/>
<evidence type="ECO:0000313" key="6">
    <source>
        <dbReference type="EMBL" id="AIG63711.1"/>
    </source>
</evidence>
<name>A0ABM5QLT9_9CORY</name>
<comment type="similarity">
    <text evidence="4">Belongs to the alanine racemase family.</text>
</comment>
<comment type="pathway">
    <text evidence="4">Amino-acid biosynthesis; D-alanine biosynthesis; D-alanine from L-alanine: step 1/1.</text>
</comment>
<feature type="binding site" evidence="4">
    <location>
        <position position="121"/>
    </location>
    <ligand>
        <name>substrate</name>
    </ligand>
</feature>
<evidence type="ECO:0000256" key="3">
    <source>
        <dbReference type="ARBA" id="ARBA00023235"/>
    </source>
</evidence>
<sequence>MDLAAVAHNTRVIAELIGKRQLMAVVKADGYGHGAVEVAQVMLANGADQLGVARLAEALELRRAGITAPILAWIWTPDEDFSAALDQQVDLAVLSPAHARAIVASGRRARVTVKVETGMHRSGVDEADWAEVFGLLRDCPNITVTGLMSHFACADEPGNPANARQIARFRAAIARARTMGLEVPVNHLSNTPATLALPEARFEMVRLGAALYGLSTLSPHPTMGGESAEATQPYRVEAQLRPAMSWVGLVTKIKPLAAGEGTSYGLSWRAPADGYLAVIPAGYADGVQRSWQGKFSVTIDGEAYPQVGRVCMDQHLVFLGENPNGVAVGDEAVIFGSGGWSASTLAAHVGTVNYEVVCAPHGRTQRRYFTGGQCA</sequence>
<dbReference type="SUPFAM" id="SSF51419">
    <property type="entry name" value="PLP-binding barrel"/>
    <property type="match status" value="1"/>
</dbReference>
<accession>A0ABM5QLT9</accession>
<dbReference type="Pfam" id="PF00842">
    <property type="entry name" value="Ala_racemase_C"/>
    <property type="match status" value="1"/>
</dbReference>
<dbReference type="InterPro" id="IPR001608">
    <property type="entry name" value="Ala_racemase_N"/>
</dbReference>
<dbReference type="PANTHER" id="PTHR30511">
    <property type="entry name" value="ALANINE RACEMASE"/>
    <property type="match status" value="1"/>
</dbReference>
<comment type="cofactor">
    <cofactor evidence="1 4">
        <name>pyridoxal 5'-phosphate</name>
        <dbReference type="ChEBI" id="CHEBI:597326"/>
    </cofactor>
</comment>
<dbReference type="Gene3D" id="2.40.37.10">
    <property type="entry name" value="Lyase, Ornithine Decarboxylase, Chain A, domain 1"/>
    <property type="match status" value="1"/>
</dbReference>
<dbReference type="InterPro" id="IPR011079">
    <property type="entry name" value="Ala_racemase_C"/>
</dbReference>
<organism evidence="6 7">
    <name type="scientific">Corynebacterium atypicum</name>
    <dbReference type="NCBI Taxonomy" id="191610"/>
    <lineage>
        <taxon>Bacteria</taxon>
        <taxon>Bacillati</taxon>
        <taxon>Actinomycetota</taxon>
        <taxon>Actinomycetes</taxon>
        <taxon>Mycobacteriales</taxon>
        <taxon>Corynebacteriaceae</taxon>
        <taxon>Corynebacterium</taxon>
    </lineage>
</organism>
<evidence type="ECO:0000313" key="7">
    <source>
        <dbReference type="Proteomes" id="UP000028504"/>
    </source>
</evidence>
<dbReference type="SMART" id="SM01005">
    <property type="entry name" value="Ala_racemase_C"/>
    <property type="match status" value="1"/>
</dbReference>
<dbReference type="CDD" id="cd00430">
    <property type="entry name" value="PLPDE_III_AR"/>
    <property type="match status" value="1"/>
</dbReference>
<dbReference type="InterPro" id="IPR029066">
    <property type="entry name" value="PLP-binding_barrel"/>
</dbReference>
<evidence type="ECO:0000256" key="2">
    <source>
        <dbReference type="ARBA" id="ARBA00022898"/>
    </source>
</evidence>
<comment type="catalytic activity">
    <reaction evidence="4">
        <text>L-alanine = D-alanine</text>
        <dbReference type="Rhea" id="RHEA:20249"/>
        <dbReference type="ChEBI" id="CHEBI:57416"/>
        <dbReference type="ChEBI" id="CHEBI:57972"/>
        <dbReference type="EC" id="5.1.1.1"/>
    </reaction>
</comment>
<dbReference type="HAMAP" id="MF_01201">
    <property type="entry name" value="Ala_racemase"/>
    <property type="match status" value="1"/>
</dbReference>
<dbReference type="Proteomes" id="UP000028504">
    <property type="component" value="Chromosome"/>
</dbReference>
<reference evidence="6 7" key="1">
    <citation type="submission" date="2014-07" db="EMBL/GenBank/DDBJ databases">
        <title>Complete genome sequence of Corynebacterium atypicum DSM 44849: identifiction of the mycolic acid biosynthesis genes.</title>
        <authorList>
            <person name="Tippelt A."/>
            <person name="Mollmann S."/>
            <person name="Albersmeier A."/>
            <person name="Jaenicke S."/>
            <person name="Ruckert C."/>
            <person name="Tauch A."/>
        </authorList>
    </citation>
    <scope>NUCLEOTIDE SEQUENCE [LARGE SCALE GENOMIC DNA]</scope>
    <source>
        <strain evidence="6 7">R2070</strain>
    </source>
</reference>
<feature type="binding site" evidence="4">
    <location>
        <position position="312"/>
    </location>
    <ligand>
        <name>substrate</name>
    </ligand>
</feature>
<feature type="active site" description="Proton acceptor; specific for D-alanine" evidence="4">
    <location>
        <position position="27"/>
    </location>
</feature>
<evidence type="ECO:0000256" key="4">
    <source>
        <dbReference type="HAMAP-Rule" id="MF_01201"/>
    </source>
</evidence>
<comment type="function">
    <text evidence="4">Catalyzes the interconversion of L-alanine and D-alanine. May also act on other amino acids.</text>
</comment>
<dbReference type="SUPFAM" id="SSF50621">
    <property type="entry name" value="Alanine racemase C-terminal domain-like"/>
    <property type="match status" value="1"/>
</dbReference>